<organism evidence="1">
    <name type="scientific">marine metagenome</name>
    <dbReference type="NCBI Taxonomy" id="408172"/>
    <lineage>
        <taxon>unclassified sequences</taxon>
        <taxon>metagenomes</taxon>
        <taxon>ecological metagenomes</taxon>
    </lineage>
</organism>
<accession>A0A382BWI0</accession>
<reference evidence="1" key="1">
    <citation type="submission" date="2018-05" db="EMBL/GenBank/DDBJ databases">
        <authorList>
            <person name="Lanie J.A."/>
            <person name="Ng W.-L."/>
            <person name="Kazmierczak K.M."/>
            <person name="Andrzejewski T.M."/>
            <person name="Davidsen T.M."/>
            <person name="Wayne K.J."/>
            <person name="Tettelin H."/>
            <person name="Glass J.I."/>
            <person name="Rusch D."/>
            <person name="Podicherti R."/>
            <person name="Tsui H.-C.T."/>
            <person name="Winkler M.E."/>
        </authorList>
    </citation>
    <scope>NUCLEOTIDE SEQUENCE</scope>
</reference>
<gene>
    <name evidence="1" type="ORF">METZ01_LOCUS171014</name>
</gene>
<sequence>MVHNAQQTSLGIIQEDYIMDRLNIRHYALMAAAGILGVLNASAVSAQVGTTRTGWNDLSPQVQTWLVTQTNNVIALRTEVATLTATVATLQASLATAEATISGHTTAIGTNATAISTGVVPNLATYLRIGEHSGKPAV</sequence>
<dbReference type="AlphaFoldDB" id="A0A382BWI0"/>
<protein>
    <submittedName>
        <fullName evidence="1">Uncharacterized protein</fullName>
    </submittedName>
</protein>
<feature type="non-terminal residue" evidence="1">
    <location>
        <position position="138"/>
    </location>
</feature>
<name>A0A382BWI0_9ZZZZ</name>
<proteinExistence type="predicted"/>
<dbReference type="EMBL" id="UINC01031699">
    <property type="protein sequence ID" value="SVB18160.1"/>
    <property type="molecule type" value="Genomic_DNA"/>
</dbReference>
<evidence type="ECO:0000313" key="1">
    <source>
        <dbReference type="EMBL" id="SVB18160.1"/>
    </source>
</evidence>